<name>A0A147KHU1_THECS</name>
<dbReference type="EMBL" id="LGEM01000063">
    <property type="protein sequence ID" value="KUP96867.1"/>
    <property type="molecule type" value="Genomic_DNA"/>
</dbReference>
<keyword evidence="2" id="KW-1185">Reference proteome</keyword>
<evidence type="ECO:0000313" key="2">
    <source>
        <dbReference type="Proteomes" id="UP000074382"/>
    </source>
</evidence>
<accession>A0A147KHU1</accession>
<gene>
    <name evidence="1" type="ORF">AC529_09920</name>
</gene>
<comment type="caution">
    <text evidence="1">The sequence shown here is derived from an EMBL/GenBank/DDBJ whole genome shotgun (WGS) entry which is preliminary data.</text>
</comment>
<dbReference type="PATRIC" id="fig|665004.4.peg.354"/>
<dbReference type="Proteomes" id="UP000074382">
    <property type="component" value="Unassembled WGS sequence"/>
</dbReference>
<dbReference type="AlphaFoldDB" id="A0A147KHU1"/>
<proteinExistence type="predicted"/>
<reference evidence="2" key="1">
    <citation type="journal article" date="2017" name="Acta Aliment.">
        <title>Plant polysaccharide degrading enzyme system of Thermpbifida cellulosilytica TB100 revealed by de novo genome project data.</title>
        <authorList>
            <person name="Toth A."/>
            <person name="Baka E."/>
            <person name="Luzics S."/>
            <person name="Bata-Vidacs I."/>
            <person name="Nagy I."/>
            <person name="Balint B."/>
            <person name="Herceg R."/>
            <person name="Olasz F."/>
            <person name="Wilk T."/>
            <person name="Nagy T."/>
            <person name="Kriszt B."/>
            <person name="Nagy I."/>
            <person name="Kukolya J."/>
        </authorList>
    </citation>
    <scope>NUCLEOTIDE SEQUENCE [LARGE SCALE GENOMIC DNA]</scope>
    <source>
        <strain evidence="2">TB100</strain>
    </source>
</reference>
<dbReference type="RefSeq" id="WP_068753150.1">
    <property type="nucleotide sequence ID" value="NZ_KQ950180.1"/>
</dbReference>
<dbReference type="OrthoDB" id="3727407at2"/>
<organism evidence="1 2">
    <name type="scientific">Thermobifida cellulosilytica TB100</name>
    <dbReference type="NCBI Taxonomy" id="665004"/>
    <lineage>
        <taxon>Bacteria</taxon>
        <taxon>Bacillati</taxon>
        <taxon>Actinomycetota</taxon>
        <taxon>Actinomycetes</taxon>
        <taxon>Streptosporangiales</taxon>
        <taxon>Nocardiopsidaceae</taxon>
        <taxon>Thermobifida</taxon>
    </lineage>
</organism>
<dbReference type="STRING" id="665004.AC529_09920"/>
<protein>
    <submittedName>
        <fullName evidence="1">Uncharacterized protein</fullName>
    </submittedName>
</protein>
<sequence length="306" mass="33124">MPDYEFVFVVDGISLDDHAVVGALTDELDAVLSCSHGVHRMTVSGSGPDAVAAAGAVVARARQIAPAMRILRLDPDLVGVSDIAERTGRSRQNVTQWVHGQRRDRAPFPAPEGTVGRSLVWLWSEVNAWLRGIGLDDGENRPTRAEATEIDWLLRHGARPVRVSLDVDFDVLPGRDETRGIAERLVEHARHTPRFIEYLLRHPQVRDARGRHTVVVCSPDDLAATVFGRLSAHGRPVVVATITTGVFAQVVSAARRPGSTPVELPAGATVRDWIGLVALYPDREFSVGADALGAVTEGAPLEFASR</sequence>
<evidence type="ECO:0000313" key="1">
    <source>
        <dbReference type="EMBL" id="KUP96867.1"/>
    </source>
</evidence>